<comment type="subcellular location">
    <subcellularLocation>
        <location evidence="1">Cell membrane</location>
        <topology evidence="1">Multi-pass membrane protein</topology>
    </subcellularLocation>
</comment>
<dbReference type="Pfam" id="PF02417">
    <property type="entry name" value="Chromate_transp"/>
    <property type="match status" value="1"/>
</dbReference>
<comment type="caution">
    <text evidence="8">The sequence shown here is derived from an EMBL/GenBank/DDBJ whole genome shotgun (WGS) entry which is preliminary data.</text>
</comment>
<dbReference type="HOGENOM" id="CLU_018106_3_0_6"/>
<protein>
    <submittedName>
        <fullName evidence="8">Chromate transporter</fullName>
    </submittedName>
</protein>
<keyword evidence="3" id="KW-1003">Cell membrane</keyword>
<keyword evidence="6 7" id="KW-0472">Membrane</keyword>
<accession>R9BBQ5</accession>
<feature type="transmembrane region" description="Helical" evidence="7">
    <location>
        <begin position="173"/>
        <end position="190"/>
    </location>
</feature>
<dbReference type="GO" id="GO:0005886">
    <property type="term" value="C:plasma membrane"/>
    <property type="evidence" value="ECO:0007669"/>
    <property type="project" value="UniProtKB-SubCell"/>
</dbReference>
<keyword evidence="5 7" id="KW-1133">Transmembrane helix</keyword>
<name>R9BBQ5_9GAMM</name>
<dbReference type="InterPro" id="IPR052518">
    <property type="entry name" value="CHR_Transporter"/>
</dbReference>
<evidence type="ECO:0000256" key="6">
    <source>
        <dbReference type="ARBA" id="ARBA00023136"/>
    </source>
</evidence>
<evidence type="ECO:0000256" key="2">
    <source>
        <dbReference type="ARBA" id="ARBA00005262"/>
    </source>
</evidence>
<evidence type="ECO:0000313" key="9">
    <source>
        <dbReference type="Proteomes" id="UP000016203"/>
    </source>
</evidence>
<comment type="similarity">
    <text evidence="2">Belongs to the chromate ion transporter (CHR) (TC 2.A.51) family.</text>
</comment>
<evidence type="ECO:0000256" key="7">
    <source>
        <dbReference type="SAM" id="Phobius"/>
    </source>
</evidence>
<keyword evidence="4 7" id="KW-0812">Transmembrane</keyword>
<feature type="transmembrane region" description="Helical" evidence="7">
    <location>
        <begin position="196"/>
        <end position="213"/>
    </location>
</feature>
<dbReference type="GO" id="GO:0015109">
    <property type="term" value="F:chromate transmembrane transporter activity"/>
    <property type="evidence" value="ECO:0007669"/>
    <property type="project" value="InterPro"/>
</dbReference>
<dbReference type="PANTHER" id="PTHR43663:SF1">
    <property type="entry name" value="CHROMATE TRANSPORTER"/>
    <property type="match status" value="1"/>
</dbReference>
<evidence type="ECO:0000313" key="8">
    <source>
        <dbReference type="EMBL" id="EOR09791.1"/>
    </source>
</evidence>
<dbReference type="EMBL" id="AQFL01000005">
    <property type="protein sequence ID" value="EOR09791.1"/>
    <property type="molecule type" value="Genomic_DNA"/>
</dbReference>
<dbReference type="InterPro" id="IPR003370">
    <property type="entry name" value="Chromate_transpt"/>
</dbReference>
<evidence type="ECO:0000256" key="1">
    <source>
        <dbReference type="ARBA" id="ARBA00004651"/>
    </source>
</evidence>
<dbReference type="PATRIC" id="fig|1217699.3.peg.790"/>
<dbReference type="PANTHER" id="PTHR43663">
    <property type="entry name" value="CHROMATE TRANSPORT PROTEIN-RELATED"/>
    <property type="match status" value="1"/>
</dbReference>
<feature type="transmembrane region" description="Helical" evidence="7">
    <location>
        <begin position="149"/>
        <end position="166"/>
    </location>
</feature>
<evidence type="ECO:0000256" key="5">
    <source>
        <dbReference type="ARBA" id="ARBA00022989"/>
    </source>
</evidence>
<evidence type="ECO:0000256" key="4">
    <source>
        <dbReference type="ARBA" id="ARBA00022692"/>
    </source>
</evidence>
<dbReference type="Proteomes" id="UP000016203">
    <property type="component" value="Unassembled WGS sequence"/>
</dbReference>
<organism evidence="8 9">
    <name type="scientific">Acinetobacter genomosp. 15BJ</name>
    <dbReference type="NCBI Taxonomy" id="106651"/>
    <lineage>
        <taxon>Bacteria</taxon>
        <taxon>Pseudomonadati</taxon>
        <taxon>Pseudomonadota</taxon>
        <taxon>Gammaproteobacteria</taxon>
        <taxon>Moraxellales</taxon>
        <taxon>Moraxellaceae</taxon>
        <taxon>Acinetobacter</taxon>
    </lineage>
</organism>
<dbReference type="AlphaFoldDB" id="R9BBQ5"/>
<proteinExistence type="inferred from homology"/>
<reference evidence="8 9" key="1">
    <citation type="submission" date="2013-03" db="EMBL/GenBank/DDBJ databases">
        <title>The Genome Sequence of Acinetobacter sp. CIP 110321.</title>
        <authorList>
            <consortium name="The Broad Institute Genome Sequencing Platform"/>
            <consortium name="The Broad Institute Genome Sequencing Center for Infectious Disease"/>
            <person name="Cerqueira G."/>
            <person name="Feldgarden M."/>
            <person name="Courvalin P."/>
            <person name="Perichon B."/>
            <person name="Grillot-Courvalin C."/>
            <person name="Clermont D."/>
            <person name="Rocha E."/>
            <person name="Yoon E.-J."/>
            <person name="Nemec A."/>
            <person name="Walker B."/>
            <person name="Young S.K."/>
            <person name="Zeng Q."/>
            <person name="Gargeya S."/>
            <person name="Fitzgerald M."/>
            <person name="Haas B."/>
            <person name="Abouelleil A."/>
            <person name="Alvarado L."/>
            <person name="Arachchi H.M."/>
            <person name="Berlin A.M."/>
            <person name="Chapman S.B."/>
            <person name="Dewar J."/>
            <person name="Goldberg J."/>
            <person name="Griggs A."/>
            <person name="Gujja S."/>
            <person name="Hansen M."/>
            <person name="Howarth C."/>
            <person name="Imamovic A."/>
            <person name="Larimer J."/>
            <person name="McCowan C."/>
            <person name="Murphy C."/>
            <person name="Neiman D."/>
            <person name="Pearson M."/>
            <person name="Priest M."/>
            <person name="Roberts A."/>
            <person name="Saif S."/>
            <person name="Shea T."/>
            <person name="Sisk P."/>
            <person name="Sykes S."/>
            <person name="Wortman J."/>
            <person name="Nusbaum C."/>
            <person name="Birren B."/>
        </authorList>
    </citation>
    <scope>NUCLEOTIDE SEQUENCE [LARGE SCALE GENOMIC DNA]</scope>
    <source>
        <strain evidence="8 9">CIP 110321</strain>
    </source>
</reference>
<gene>
    <name evidence="8" type="ORF">F896_00819</name>
</gene>
<evidence type="ECO:0000256" key="3">
    <source>
        <dbReference type="ARBA" id="ARBA00022475"/>
    </source>
</evidence>
<sequence length="216" mass="23162">MAKIAFVNIPQIFHAIAQKVEQKGNPMKAQALSIESEPLATAPDCKALFTGFMKLGLMGFGGVLPLAHRIIVEEHKWIDAGKFTDLLGVCQLLPGGNIINMAVAIGMEFQGVKGAISSVLGLISAPTAIVLIIYQVYEHFQYLPAVKHMIQGLAAAAAGLLFATGFKMLKPILKSYLTIFTIGLTFVFMISIKLPLALTLAILLAINMLVLGVKKS</sequence>
<feature type="transmembrane region" description="Helical" evidence="7">
    <location>
        <begin position="115"/>
        <end position="137"/>
    </location>
</feature>